<evidence type="ECO:0000256" key="7">
    <source>
        <dbReference type="PROSITE-ProRule" id="PRU10015"/>
    </source>
</evidence>
<dbReference type="EMBL" id="CXWD01000008">
    <property type="protein sequence ID" value="CTQ70393.1"/>
    <property type="molecule type" value="Genomic_DNA"/>
</dbReference>
<feature type="active site" description="Nucleophile" evidence="6">
    <location>
        <position position="367"/>
    </location>
</feature>
<evidence type="ECO:0000256" key="6">
    <source>
        <dbReference type="PROSITE-ProRule" id="PRU01024"/>
    </source>
</evidence>
<dbReference type="GO" id="GO:0070475">
    <property type="term" value="P:rRNA base methylation"/>
    <property type="evidence" value="ECO:0007669"/>
    <property type="project" value="TreeGrafter"/>
</dbReference>
<evidence type="ECO:0000256" key="4">
    <source>
        <dbReference type="ARBA" id="ARBA00022691"/>
    </source>
</evidence>
<keyword evidence="1" id="KW-0408">Iron</keyword>
<dbReference type="Gene3D" id="3.40.50.150">
    <property type="entry name" value="Vaccinia Virus protein VP39"/>
    <property type="match status" value="1"/>
</dbReference>
<accession>A0A0M7A9I1</accession>
<feature type="binding site" evidence="6">
    <location>
        <position position="246"/>
    </location>
    <ligand>
        <name>S-adenosyl-L-methionine</name>
        <dbReference type="ChEBI" id="CHEBI:59789"/>
    </ligand>
</feature>
<dbReference type="InterPro" id="IPR030390">
    <property type="entry name" value="MeTrfase_TrmA_AS"/>
</dbReference>
<keyword evidence="1" id="KW-0479">Metal-binding</keyword>
<dbReference type="Proteomes" id="UP000053235">
    <property type="component" value="Unassembled WGS sequence"/>
</dbReference>
<evidence type="ECO:0000256" key="1">
    <source>
        <dbReference type="ARBA" id="ARBA00022485"/>
    </source>
</evidence>
<feature type="binding site" evidence="6">
    <location>
        <position position="273"/>
    </location>
    <ligand>
        <name>S-adenosyl-L-methionine</name>
        <dbReference type="ChEBI" id="CHEBI:59789"/>
    </ligand>
</feature>
<reference evidence="9" key="1">
    <citation type="submission" date="2015-07" db="EMBL/GenBank/DDBJ databases">
        <authorList>
            <person name="Rodrigo-Torres Lidia"/>
            <person name="Arahal R.David."/>
        </authorList>
    </citation>
    <scope>NUCLEOTIDE SEQUENCE [LARGE SCALE GENOMIC DNA]</scope>
    <source>
        <strain evidence="9">CECT 5112</strain>
    </source>
</reference>
<dbReference type="Gene3D" id="2.40.50.140">
    <property type="entry name" value="Nucleic acid-binding proteins"/>
    <property type="match status" value="1"/>
</dbReference>
<evidence type="ECO:0000256" key="5">
    <source>
        <dbReference type="ARBA" id="ARBA00023014"/>
    </source>
</evidence>
<dbReference type="InterPro" id="IPR012340">
    <property type="entry name" value="NA-bd_OB-fold"/>
</dbReference>
<sequence>MTETRLEITELGHRGDGIAFTGTGPVYVAGGLPGETVEAEIQNGRAQNPDYLSQSPDRIEPVCRHYAACGGCSVQHLAEAPYLSWKRNLVEKALKTQGIDAEVAQTIAATEGGRRRAAFTATRAGRAVLLGYHEKASHKLVDISECPVLDPSITNALKGLKSLAADLVPKKGELRITVLSTTSGLDVAFDKADKAYDRKIPALSQKTVELDLARLSVNGEVLLEVRPPLLDMGGTGLVPPPGGFTQATLAAEQALSELVVAGVAKAKTVADLFSGVGTFALRLARTANVHAVEGDSAAIAALDRSLRKPQGLKKVTFEKRDLFRRPLVPEELEPFAAVVFDPPRAGAQAQAEMLAKSKVKTIVAVSCNPATLARDLRILIDGGYALHTVTPVDQFHFSPHIEAVAVLKRE</sequence>
<dbReference type="PROSITE" id="PS51687">
    <property type="entry name" value="SAM_MT_RNA_M5U"/>
    <property type="match status" value="1"/>
</dbReference>
<dbReference type="STRING" id="388408.LAX5112_02492"/>
<dbReference type="Gene3D" id="2.40.50.1070">
    <property type="match status" value="1"/>
</dbReference>
<dbReference type="InterPro" id="IPR010280">
    <property type="entry name" value="U5_MeTrfase_fam"/>
</dbReference>
<comment type="similarity">
    <text evidence="6">Belongs to the class I-like SAM-binding methyltransferase superfamily. RNA M5U methyltransferase family.</text>
</comment>
<evidence type="ECO:0000256" key="2">
    <source>
        <dbReference type="ARBA" id="ARBA00022603"/>
    </source>
</evidence>
<feature type="binding site" evidence="6">
    <location>
        <position position="293"/>
    </location>
    <ligand>
        <name>S-adenosyl-L-methionine</name>
        <dbReference type="ChEBI" id="CHEBI:59789"/>
    </ligand>
</feature>
<dbReference type="GO" id="GO:0051539">
    <property type="term" value="F:4 iron, 4 sulfur cluster binding"/>
    <property type="evidence" value="ECO:0007669"/>
    <property type="project" value="UniProtKB-KW"/>
</dbReference>
<keyword evidence="3 6" id="KW-0808">Transferase</keyword>
<name>A0A0M7A9I1_9HYPH</name>
<dbReference type="SUPFAM" id="SSF50249">
    <property type="entry name" value="Nucleic acid-binding proteins"/>
    <property type="match status" value="1"/>
</dbReference>
<dbReference type="CDD" id="cd02440">
    <property type="entry name" value="AdoMet_MTases"/>
    <property type="match status" value="1"/>
</dbReference>
<evidence type="ECO:0000313" key="9">
    <source>
        <dbReference type="Proteomes" id="UP000053235"/>
    </source>
</evidence>
<dbReference type="SUPFAM" id="SSF53335">
    <property type="entry name" value="S-adenosyl-L-methionine-dependent methyltransferases"/>
    <property type="match status" value="1"/>
</dbReference>
<dbReference type="PROSITE" id="PS01230">
    <property type="entry name" value="TRMA_1"/>
    <property type="match status" value="1"/>
</dbReference>
<dbReference type="Pfam" id="PF05958">
    <property type="entry name" value="tRNA_U5-meth_tr"/>
    <property type="match status" value="1"/>
</dbReference>
<feature type="active site" evidence="7">
    <location>
        <position position="367"/>
    </location>
</feature>
<keyword evidence="1" id="KW-0004">4Fe-4S</keyword>
<proteinExistence type="inferred from homology"/>
<keyword evidence="4 6" id="KW-0949">S-adenosyl-L-methionine</keyword>
<dbReference type="PANTHER" id="PTHR11061:SF49">
    <property type="entry name" value="23S RRNA (URACIL(1939)-C(5))-METHYLTRANSFERASE RLMD"/>
    <property type="match status" value="1"/>
</dbReference>
<keyword evidence="5" id="KW-0411">Iron-sulfur</keyword>
<dbReference type="PANTHER" id="PTHR11061">
    <property type="entry name" value="RNA M5U METHYLTRANSFERASE"/>
    <property type="match status" value="1"/>
</dbReference>
<evidence type="ECO:0000313" key="8">
    <source>
        <dbReference type="EMBL" id="CTQ70393.1"/>
    </source>
</evidence>
<dbReference type="AlphaFoldDB" id="A0A0M7A9I1"/>
<feature type="binding site" evidence="6">
    <location>
        <position position="341"/>
    </location>
    <ligand>
        <name>S-adenosyl-L-methionine</name>
        <dbReference type="ChEBI" id="CHEBI:59789"/>
    </ligand>
</feature>
<protein>
    <submittedName>
        <fullName evidence="8">23S rRNA (Uracil(1939)-C(5))-methyltransferase RlmD</fullName>
        <ecNumber evidence="8">2.1.1.190</ecNumber>
    </submittedName>
</protein>
<dbReference type="EC" id="2.1.1.190" evidence="8"/>
<dbReference type="RefSeq" id="WP_055672076.1">
    <property type="nucleotide sequence ID" value="NZ_CXWD01000008.1"/>
</dbReference>
<keyword evidence="2 6" id="KW-0489">Methyltransferase</keyword>
<gene>
    <name evidence="8" type="primary">rlmD</name>
    <name evidence="8" type="ORF">LAX5112_02492</name>
</gene>
<dbReference type="InterPro" id="IPR029063">
    <property type="entry name" value="SAM-dependent_MTases_sf"/>
</dbReference>
<organism evidence="8 9">
    <name type="scientific">Roseibium alexandrii</name>
    <dbReference type="NCBI Taxonomy" id="388408"/>
    <lineage>
        <taxon>Bacteria</taxon>
        <taxon>Pseudomonadati</taxon>
        <taxon>Pseudomonadota</taxon>
        <taxon>Alphaproteobacteria</taxon>
        <taxon>Hyphomicrobiales</taxon>
        <taxon>Stappiaceae</taxon>
        <taxon>Roseibium</taxon>
    </lineage>
</organism>
<dbReference type="GO" id="GO:0070041">
    <property type="term" value="F:rRNA (uridine-C5-)-methyltransferase activity"/>
    <property type="evidence" value="ECO:0007669"/>
    <property type="project" value="TreeGrafter"/>
</dbReference>
<dbReference type="OrthoDB" id="9804590at2"/>
<keyword evidence="9" id="KW-1185">Reference proteome</keyword>
<evidence type="ECO:0000256" key="3">
    <source>
        <dbReference type="ARBA" id="ARBA00022679"/>
    </source>
</evidence>